<name>A0A6A4VD08_AMPAM</name>
<feature type="compositionally biased region" description="Low complexity" evidence="1">
    <location>
        <begin position="428"/>
        <end position="441"/>
    </location>
</feature>
<dbReference type="PANTHER" id="PTHR21356">
    <property type="entry name" value="ARMADILLO REPEAT CONTAINING 2"/>
    <property type="match status" value="1"/>
</dbReference>
<feature type="compositionally biased region" description="Low complexity" evidence="1">
    <location>
        <begin position="360"/>
        <end position="369"/>
    </location>
</feature>
<feature type="compositionally biased region" description="Low complexity" evidence="1">
    <location>
        <begin position="389"/>
        <end position="399"/>
    </location>
</feature>
<accession>A0A6A4VD08</accession>
<dbReference type="InterPro" id="IPR016024">
    <property type="entry name" value="ARM-type_fold"/>
</dbReference>
<dbReference type="OrthoDB" id="247006at2759"/>
<feature type="compositionally biased region" description="Low complexity" evidence="1">
    <location>
        <begin position="279"/>
        <end position="299"/>
    </location>
</feature>
<dbReference type="AlphaFoldDB" id="A0A6A4VD08"/>
<feature type="compositionally biased region" description="Basic and acidic residues" evidence="1">
    <location>
        <begin position="225"/>
        <end position="234"/>
    </location>
</feature>
<evidence type="ECO:0000256" key="1">
    <source>
        <dbReference type="SAM" id="MobiDB-lite"/>
    </source>
</evidence>
<organism evidence="2 3">
    <name type="scientific">Amphibalanus amphitrite</name>
    <name type="common">Striped barnacle</name>
    <name type="synonym">Balanus amphitrite</name>
    <dbReference type="NCBI Taxonomy" id="1232801"/>
    <lineage>
        <taxon>Eukaryota</taxon>
        <taxon>Metazoa</taxon>
        <taxon>Ecdysozoa</taxon>
        <taxon>Arthropoda</taxon>
        <taxon>Crustacea</taxon>
        <taxon>Multicrustacea</taxon>
        <taxon>Cirripedia</taxon>
        <taxon>Thoracica</taxon>
        <taxon>Thoracicalcarea</taxon>
        <taxon>Balanomorpha</taxon>
        <taxon>Balanoidea</taxon>
        <taxon>Balanidae</taxon>
        <taxon>Amphibalaninae</taxon>
        <taxon>Amphibalanus</taxon>
    </lineage>
</organism>
<dbReference type="InterPro" id="IPR011989">
    <property type="entry name" value="ARM-like"/>
</dbReference>
<proteinExistence type="predicted"/>
<evidence type="ECO:0000313" key="3">
    <source>
        <dbReference type="Proteomes" id="UP000440578"/>
    </source>
</evidence>
<gene>
    <name evidence="2" type="primary">Armc2</name>
    <name evidence="2" type="ORF">FJT64_012539</name>
</gene>
<sequence>MDYSDYCRLSSSDEEDQQQQQQRRRRGQQPADMTELMSGQASAGRHGGLPANGDLPFYALPRAKKTSAEIIHEARAALGDGRAVVRTVDTSRPFTPRDRQRTLFGTAQTSPTSGRPTSAFSMNSLSLSFDTNDSRPVSGVRLLPLTTGRCSFGKNGNSPRQESIENVTFPALSDAGSKGNYHLPALTAHDRVSRRQFRAASLDKLPEEGEEMLAAALSSRNAHSGPRERTRHPVECVPRPGVGHPLPELGSAPRPADAQPLSVQRQIVEALRPDRRAGRAAAAAALGRSPTAASALSAGGRRRPAPQRPGEQPEDDQRAEHRGALLTAASATVTPADSEPEAESADDFGWSLFRKKRGIPATTRPAAGRAADRKPDRPRLGVADDAFTSDPAAVSAASGPSGGGDAMARLHPDAAPLRRPVVARRGRSSSPRAPAEPPEVAEYAESRPGSAGADNAEVLTSVVDLYQLLADTNHLGRGSQHRIATLKTIFRFVDRQHPRLLMQISRTILALQVSGKNLTSVCKLVFKVAQDDENDALFLEGNFLELLLEIIGRSSPLDDGEACVYSYGALKFLTMNPALVTRLMSLGILDLVVLHLKLITTKKLESKRVSEQTGHALYQLTGVLRNLANVDSTLPRLVSSGATAQISGVLALFSADMDVISNVARILSIISTHDECCEQLVESDLSFRACIKVLKKYPGANNIVVRMGYALGNLMARSESARVKFFREPEALETLLNLLDMYSRRTASSSNNNGTASSEAGEAGDSAANDPGALSGTPEDVIVKLIRVVANMVINQEVGSEVSSSPACLKVLLGVLRTHSVEEHEELVLSSLSMLNNLTFYASEESVVFERQAEVTHCLCSMLRKEHTECQIEVLRVFGNLTRWPAVREALADREDVSGDAPVVSRLVTLLDSDNRELVYTTVGVLINLMTDPGKRSDFNSFGGIDKLILVLEDFGYSDWQLAALVCKVLWNLAADTDDAGQVFSDQQADQLAVVLDEYLDDEVLFPESGLTAEEQQIAAMLRPLWEEFADVAASLLEKLDDSLESVASAAAATVPSESSKTA</sequence>
<reference evidence="2 3" key="1">
    <citation type="submission" date="2019-07" db="EMBL/GenBank/DDBJ databases">
        <title>Draft genome assembly of a fouling barnacle, Amphibalanus amphitrite (Darwin, 1854): The first reference genome for Thecostraca.</title>
        <authorList>
            <person name="Kim W."/>
        </authorList>
    </citation>
    <scope>NUCLEOTIDE SEQUENCE [LARGE SCALE GENOMIC DNA]</scope>
    <source>
        <strain evidence="2">SNU_AA5</strain>
        <tissue evidence="2">Soma without cirri and trophi</tissue>
    </source>
</reference>
<dbReference type="Gene3D" id="1.25.10.10">
    <property type="entry name" value="Leucine-rich Repeat Variant"/>
    <property type="match status" value="2"/>
</dbReference>
<feature type="compositionally biased region" description="Basic and acidic residues" evidence="1">
    <location>
        <begin position="370"/>
        <end position="379"/>
    </location>
</feature>
<dbReference type="PANTHER" id="PTHR21356:SF1">
    <property type="entry name" value="ARMADILLO REPEAT-CONTAINING PROTEIN 2"/>
    <property type="match status" value="1"/>
</dbReference>
<dbReference type="Proteomes" id="UP000440578">
    <property type="component" value="Unassembled WGS sequence"/>
</dbReference>
<comment type="caution">
    <text evidence="2">The sequence shown here is derived from an EMBL/GenBank/DDBJ whole genome shotgun (WGS) entry which is preliminary data.</text>
</comment>
<feature type="region of interest" description="Disordered" evidence="1">
    <location>
        <begin position="746"/>
        <end position="775"/>
    </location>
</feature>
<dbReference type="EMBL" id="VIIS01002057">
    <property type="protein sequence ID" value="KAF0289180.1"/>
    <property type="molecule type" value="Genomic_DNA"/>
</dbReference>
<feature type="compositionally biased region" description="Low complexity" evidence="1">
    <location>
        <begin position="746"/>
        <end position="770"/>
    </location>
</feature>
<dbReference type="GO" id="GO:0044782">
    <property type="term" value="P:cilium organization"/>
    <property type="evidence" value="ECO:0007669"/>
    <property type="project" value="TreeGrafter"/>
</dbReference>
<keyword evidence="3" id="KW-1185">Reference proteome</keyword>
<dbReference type="InterPro" id="IPR038905">
    <property type="entry name" value="ARMC2"/>
</dbReference>
<feature type="region of interest" description="Disordered" evidence="1">
    <location>
        <begin position="216"/>
        <end position="452"/>
    </location>
</feature>
<dbReference type="SUPFAM" id="SSF48371">
    <property type="entry name" value="ARM repeat"/>
    <property type="match status" value="2"/>
</dbReference>
<protein>
    <submittedName>
        <fullName evidence="2">Armadillo repeat-containing protein 2</fullName>
    </submittedName>
</protein>
<feature type="region of interest" description="Disordered" evidence="1">
    <location>
        <begin position="1"/>
        <end position="52"/>
    </location>
</feature>
<evidence type="ECO:0000313" key="2">
    <source>
        <dbReference type="EMBL" id="KAF0289180.1"/>
    </source>
</evidence>